<dbReference type="Proteomes" id="UP001501074">
    <property type="component" value="Unassembled WGS sequence"/>
</dbReference>
<dbReference type="RefSeq" id="WP_231485196.1">
    <property type="nucleotide sequence ID" value="NZ_BAAAZO010000002.1"/>
</dbReference>
<accession>A0ABP6Z937</accession>
<gene>
    <name evidence="1" type="ORF">GCM10022223_17090</name>
</gene>
<evidence type="ECO:0000313" key="1">
    <source>
        <dbReference type="EMBL" id="GAA3601918.1"/>
    </source>
</evidence>
<comment type="caution">
    <text evidence="1">The sequence shown here is derived from an EMBL/GenBank/DDBJ whole genome shotgun (WGS) entry which is preliminary data.</text>
</comment>
<sequence length="109" mass="12558">MTTDTNDPEIKTFLEYSGRMMHVNALFSGWEENFATRMANLRTESTRESFRRGFAKSLSGGLSPSEYERETGWEFGTDGEFLNHLHRLWVKCYGDADPAESLTWHQPST</sequence>
<evidence type="ECO:0000313" key="2">
    <source>
        <dbReference type="Proteomes" id="UP001501074"/>
    </source>
</evidence>
<name>A0ABP6Z937_9ACTN</name>
<proteinExistence type="predicted"/>
<keyword evidence="2" id="KW-1185">Reference proteome</keyword>
<reference evidence="2" key="1">
    <citation type="journal article" date="2019" name="Int. J. Syst. Evol. Microbiol.">
        <title>The Global Catalogue of Microorganisms (GCM) 10K type strain sequencing project: providing services to taxonomists for standard genome sequencing and annotation.</title>
        <authorList>
            <consortium name="The Broad Institute Genomics Platform"/>
            <consortium name="The Broad Institute Genome Sequencing Center for Infectious Disease"/>
            <person name="Wu L."/>
            <person name="Ma J."/>
        </authorList>
    </citation>
    <scope>NUCLEOTIDE SEQUENCE [LARGE SCALE GENOMIC DNA]</scope>
    <source>
        <strain evidence="2">JCM 16902</strain>
    </source>
</reference>
<organism evidence="1 2">
    <name type="scientific">Kineosporia mesophila</name>
    <dbReference type="NCBI Taxonomy" id="566012"/>
    <lineage>
        <taxon>Bacteria</taxon>
        <taxon>Bacillati</taxon>
        <taxon>Actinomycetota</taxon>
        <taxon>Actinomycetes</taxon>
        <taxon>Kineosporiales</taxon>
        <taxon>Kineosporiaceae</taxon>
        <taxon>Kineosporia</taxon>
    </lineage>
</organism>
<protein>
    <submittedName>
        <fullName evidence="1">Uncharacterized protein</fullName>
    </submittedName>
</protein>
<dbReference type="EMBL" id="BAAAZO010000002">
    <property type="protein sequence ID" value="GAA3601918.1"/>
    <property type="molecule type" value="Genomic_DNA"/>
</dbReference>